<sequence length="93" mass="10202">MNSLASSSNRKNECRSIVRSFRGDRAKPGADYAARRWRGCTPAGSAFAALTSYAIKALYGAKWHLWHGGPHPALRRLENLSSELDPEASPCND</sequence>
<organism evidence="1 3">
    <name type="scientific">Cupriavidus oxalaticus</name>
    <dbReference type="NCBI Taxonomy" id="96344"/>
    <lineage>
        <taxon>Bacteria</taxon>
        <taxon>Pseudomonadati</taxon>
        <taxon>Pseudomonadota</taxon>
        <taxon>Betaproteobacteria</taxon>
        <taxon>Burkholderiales</taxon>
        <taxon>Burkholderiaceae</taxon>
        <taxon>Cupriavidus</taxon>
    </lineage>
</organism>
<dbReference type="EMBL" id="OGUS01000066">
    <property type="protein sequence ID" value="SPC06581.1"/>
    <property type="molecule type" value="Genomic_DNA"/>
</dbReference>
<evidence type="ECO:0000313" key="2">
    <source>
        <dbReference type="EMBL" id="SPC12438.1"/>
    </source>
</evidence>
<evidence type="ECO:0000313" key="3">
    <source>
        <dbReference type="Proteomes" id="UP000256862"/>
    </source>
</evidence>
<gene>
    <name evidence="2" type="ORF">CO2235_150093</name>
    <name evidence="1" type="ORF">CO2235_U600026</name>
</gene>
<accession>A0A375FN84</accession>
<name>A0A375FN84_9BURK</name>
<protein>
    <submittedName>
        <fullName evidence="1">Uncharacterized protein</fullName>
    </submittedName>
</protein>
<dbReference type="Proteomes" id="UP000256862">
    <property type="component" value="Chromosome CO2235"/>
</dbReference>
<dbReference type="EMBL" id="OGUS01000115">
    <property type="protein sequence ID" value="SPC12438.1"/>
    <property type="molecule type" value="Genomic_DNA"/>
</dbReference>
<dbReference type="AlphaFoldDB" id="A0A375FN84"/>
<comment type="caution">
    <text evidence="1">The sequence shown here is derived from an EMBL/GenBank/DDBJ whole genome shotgun (WGS) entry which is preliminary data.</text>
</comment>
<reference evidence="3" key="2">
    <citation type="submission" date="2018-01" db="EMBL/GenBank/DDBJ databases">
        <authorList>
            <person name="Gaut B.S."/>
            <person name="Morton B.R."/>
            <person name="Clegg M.T."/>
            <person name="Duvall M.R."/>
        </authorList>
    </citation>
    <scope>NUCLEOTIDE SEQUENCE [LARGE SCALE GENOMIC DNA]</scope>
</reference>
<evidence type="ECO:0000313" key="1">
    <source>
        <dbReference type="EMBL" id="SPC06581.1"/>
    </source>
</evidence>
<reference evidence="1" key="1">
    <citation type="submission" date="2018-01" db="EMBL/GenBank/DDBJ databases">
        <authorList>
            <person name="Clerissi C."/>
        </authorList>
    </citation>
    <scope>NUCLEOTIDE SEQUENCE</scope>
    <source>
        <strain evidence="1">Cupriavidus oxalaticus LMG 2235</strain>
    </source>
</reference>
<proteinExistence type="predicted"/>